<gene>
    <name evidence="5" type="ORF">D3P04_12630</name>
</gene>
<dbReference type="InterPro" id="IPR010982">
    <property type="entry name" value="Lambda_DNA-bd_dom_sf"/>
</dbReference>
<sequence>MDYSQPARAGIRDIARAAGVSEATVDRVLHGRPNVRPATAERVLKAAAESRYLPEADLAKLARRDRKRLIVVLPGSANSYIRGLNAELRIWAQTRDRGARIQSFLVDSMEPGEMARCLRRLGRKADAIAFFGVDHPVVRDEADALVDAGKTVMTLISDVTGCRRQAYIGIDNLAAGRTAAFLMARAAPPGGGKVAVVAATRHYRAHVERELGFQELIQRDWPHLQFAGTVEGQDDPQINARLTAELLERSPDLIGIYNVGGSSEGIGAELRRRTNTGRVQLIGHGLSPGTRRMLSEGTMSAVLTQRSQTLLEVMVDQLHKVAAPTFLPLQFVFPTNLP</sequence>
<dbReference type="Pfam" id="PF00356">
    <property type="entry name" value="LacI"/>
    <property type="match status" value="1"/>
</dbReference>
<dbReference type="RefSeq" id="WP_119749417.1">
    <property type="nucleotide sequence ID" value="NZ_QZCG01000008.1"/>
</dbReference>
<accession>A0A418SU84</accession>
<reference evidence="6" key="1">
    <citation type="submission" date="2018-09" db="EMBL/GenBank/DDBJ databases">
        <title>Acidovorax cavernicola nov. sp. isolated from Gruta de las Maravillas (Aracena, Spain).</title>
        <authorList>
            <person name="Jurado V."/>
            <person name="Gutierrez-Patricio S."/>
            <person name="Gonzalez-Pimentel J.L."/>
            <person name="Miller A.Z."/>
            <person name="Laiz L."/>
            <person name="Saiz-Jimenez C."/>
        </authorList>
    </citation>
    <scope>NUCLEOTIDE SEQUENCE [LARGE SCALE GENOMIC DNA]</scope>
    <source>
        <strain evidence="6">1011MAR3C25</strain>
    </source>
</reference>
<evidence type="ECO:0000313" key="5">
    <source>
        <dbReference type="EMBL" id="RJE84492.1"/>
    </source>
</evidence>
<dbReference type="CDD" id="cd01392">
    <property type="entry name" value="HTH_LacI"/>
    <property type="match status" value="1"/>
</dbReference>
<keyword evidence="2 5" id="KW-0238">DNA-binding</keyword>
<dbReference type="CDD" id="cd06307">
    <property type="entry name" value="PBP1_sugar_binding"/>
    <property type="match status" value="1"/>
</dbReference>
<dbReference type="Gene3D" id="1.10.260.40">
    <property type="entry name" value="lambda repressor-like DNA-binding domains"/>
    <property type="match status" value="1"/>
</dbReference>
<dbReference type="EMBL" id="QZCG01000008">
    <property type="protein sequence ID" value="RJE84492.1"/>
    <property type="molecule type" value="Genomic_DNA"/>
</dbReference>
<dbReference type="SUPFAM" id="SSF53822">
    <property type="entry name" value="Periplasmic binding protein-like I"/>
    <property type="match status" value="1"/>
</dbReference>
<evidence type="ECO:0000259" key="4">
    <source>
        <dbReference type="PROSITE" id="PS50932"/>
    </source>
</evidence>
<evidence type="ECO:0000313" key="6">
    <source>
        <dbReference type="Proteomes" id="UP000284202"/>
    </source>
</evidence>
<evidence type="ECO:0000256" key="1">
    <source>
        <dbReference type="ARBA" id="ARBA00023015"/>
    </source>
</evidence>
<dbReference type="InterPro" id="IPR000843">
    <property type="entry name" value="HTH_LacI"/>
</dbReference>
<comment type="caution">
    <text evidence="5">The sequence shown here is derived from an EMBL/GenBank/DDBJ whole genome shotgun (WGS) entry which is preliminary data.</text>
</comment>
<dbReference type="SUPFAM" id="SSF47413">
    <property type="entry name" value="lambda repressor-like DNA-binding domains"/>
    <property type="match status" value="1"/>
</dbReference>
<dbReference type="PANTHER" id="PTHR30146">
    <property type="entry name" value="LACI-RELATED TRANSCRIPTIONAL REPRESSOR"/>
    <property type="match status" value="1"/>
</dbReference>
<name>A0A418SU84_9RHOB</name>
<dbReference type="Gene3D" id="3.40.50.2300">
    <property type="match status" value="2"/>
</dbReference>
<dbReference type="AlphaFoldDB" id="A0A418SU84"/>
<protein>
    <submittedName>
        <fullName evidence="5">LacI family DNA-binding transcriptional regulator</fullName>
    </submittedName>
</protein>
<evidence type="ECO:0000256" key="3">
    <source>
        <dbReference type="ARBA" id="ARBA00023163"/>
    </source>
</evidence>
<dbReference type="PROSITE" id="PS00356">
    <property type="entry name" value="HTH_LACI_1"/>
    <property type="match status" value="1"/>
</dbReference>
<dbReference type="Pfam" id="PF13407">
    <property type="entry name" value="Peripla_BP_4"/>
    <property type="match status" value="1"/>
</dbReference>
<keyword evidence="6" id="KW-1185">Reference proteome</keyword>
<organism evidence="5 6">
    <name type="scientific">Paracoccus onubensis</name>
    <dbReference type="NCBI Taxonomy" id="1675788"/>
    <lineage>
        <taxon>Bacteria</taxon>
        <taxon>Pseudomonadati</taxon>
        <taxon>Pseudomonadota</taxon>
        <taxon>Alphaproteobacteria</taxon>
        <taxon>Rhodobacterales</taxon>
        <taxon>Paracoccaceae</taxon>
        <taxon>Paracoccus</taxon>
    </lineage>
</organism>
<dbReference type="Proteomes" id="UP000284202">
    <property type="component" value="Unassembled WGS sequence"/>
</dbReference>
<dbReference type="PANTHER" id="PTHR30146:SF152">
    <property type="entry name" value="TRANSCRIPTIONAL REGULATORY PROTEIN"/>
    <property type="match status" value="1"/>
</dbReference>
<dbReference type="InterPro" id="IPR025997">
    <property type="entry name" value="SBP_2_dom"/>
</dbReference>
<proteinExistence type="predicted"/>
<dbReference type="GO" id="GO:0003700">
    <property type="term" value="F:DNA-binding transcription factor activity"/>
    <property type="evidence" value="ECO:0007669"/>
    <property type="project" value="TreeGrafter"/>
</dbReference>
<dbReference type="GO" id="GO:0000976">
    <property type="term" value="F:transcription cis-regulatory region binding"/>
    <property type="evidence" value="ECO:0007669"/>
    <property type="project" value="TreeGrafter"/>
</dbReference>
<feature type="domain" description="HTH lacI-type" evidence="4">
    <location>
        <begin position="9"/>
        <end position="63"/>
    </location>
</feature>
<dbReference type="OrthoDB" id="9805774at2"/>
<dbReference type="PROSITE" id="PS50932">
    <property type="entry name" value="HTH_LACI_2"/>
    <property type="match status" value="1"/>
</dbReference>
<keyword evidence="1" id="KW-0805">Transcription regulation</keyword>
<keyword evidence="3" id="KW-0804">Transcription</keyword>
<dbReference type="SMART" id="SM00354">
    <property type="entry name" value="HTH_LACI"/>
    <property type="match status" value="1"/>
</dbReference>
<dbReference type="InterPro" id="IPR028082">
    <property type="entry name" value="Peripla_BP_I"/>
</dbReference>
<evidence type="ECO:0000256" key="2">
    <source>
        <dbReference type="ARBA" id="ARBA00023125"/>
    </source>
</evidence>